<proteinExistence type="predicted"/>
<name>A0A448WX75_9PLAT</name>
<accession>A0A448WX75</accession>
<keyword evidence="3" id="KW-1185">Reference proteome</keyword>
<organism evidence="2 3">
    <name type="scientific">Protopolystoma xenopodis</name>
    <dbReference type="NCBI Taxonomy" id="117903"/>
    <lineage>
        <taxon>Eukaryota</taxon>
        <taxon>Metazoa</taxon>
        <taxon>Spiralia</taxon>
        <taxon>Lophotrochozoa</taxon>
        <taxon>Platyhelminthes</taxon>
        <taxon>Monogenea</taxon>
        <taxon>Polyopisthocotylea</taxon>
        <taxon>Polystomatidea</taxon>
        <taxon>Polystomatidae</taxon>
        <taxon>Protopolystoma</taxon>
    </lineage>
</organism>
<evidence type="ECO:0000313" key="3">
    <source>
        <dbReference type="Proteomes" id="UP000784294"/>
    </source>
</evidence>
<protein>
    <submittedName>
        <fullName evidence="2">Uncharacterized protein</fullName>
    </submittedName>
</protein>
<feature type="region of interest" description="Disordered" evidence="1">
    <location>
        <begin position="39"/>
        <end position="94"/>
    </location>
</feature>
<reference evidence="2" key="1">
    <citation type="submission" date="2018-11" db="EMBL/GenBank/DDBJ databases">
        <authorList>
            <consortium name="Pathogen Informatics"/>
        </authorList>
    </citation>
    <scope>NUCLEOTIDE SEQUENCE</scope>
</reference>
<comment type="caution">
    <text evidence="2">The sequence shown here is derived from an EMBL/GenBank/DDBJ whole genome shotgun (WGS) entry which is preliminary data.</text>
</comment>
<gene>
    <name evidence="2" type="ORF">PXEA_LOCUS15774</name>
</gene>
<dbReference type="EMBL" id="CAAALY010055843">
    <property type="protein sequence ID" value="VEL22334.1"/>
    <property type="molecule type" value="Genomic_DNA"/>
</dbReference>
<dbReference type="AlphaFoldDB" id="A0A448WX75"/>
<evidence type="ECO:0000256" key="1">
    <source>
        <dbReference type="SAM" id="MobiDB-lite"/>
    </source>
</evidence>
<evidence type="ECO:0000313" key="2">
    <source>
        <dbReference type="EMBL" id="VEL22334.1"/>
    </source>
</evidence>
<sequence>MSNLFFLFASANHHIYQKVKRKENEEDFEEFRKQLRDSLLSATAKDSEDEEESEKEDVHQQEAENQSYSMNDDDDDADDYILPPGFTGPNKPKRNWQKIMNGLKLHPLGEVLAKVCSQ</sequence>
<dbReference type="Proteomes" id="UP000784294">
    <property type="component" value="Unassembled WGS sequence"/>
</dbReference>